<name>A0ABM7X925_9BACT</name>
<dbReference type="Gene3D" id="2.60.120.260">
    <property type="entry name" value="Galactose-binding domain-like"/>
    <property type="match status" value="1"/>
</dbReference>
<evidence type="ECO:0000256" key="2">
    <source>
        <dbReference type="ARBA" id="ARBA00004377"/>
    </source>
</evidence>
<keyword evidence="11" id="KW-0135">Cellulose biosynthesis</keyword>
<keyword evidence="12 15" id="KW-1133">Transmembrane helix</keyword>
<evidence type="ECO:0000256" key="1">
    <source>
        <dbReference type="ARBA" id="ARBA00002057"/>
    </source>
</evidence>
<comment type="pathway">
    <text evidence="3">Glycan metabolism; bacterial cellulose biosynthesis.</text>
</comment>
<organism evidence="17 18">
    <name type="scientific">Anaeromyxobacter paludicola</name>
    <dbReference type="NCBI Taxonomy" id="2918171"/>
    <lineage>
        <taxon>Bacteria</taxon>
        <taxon>Pseudomonadati</taxon>
        <taxon>Myxococcota</taxon>
        <taxon>Myxococcia</taxon>
        <taxon>Myxococcales</taxon>
        <taxon>Cystobacterineae</taxon>
        <taxon>Anaeromyxobacteraceae</taxon>
        <taxon>Anaeromyxobacter</taxon>
    </lineage>
</organism>
<evidence type="ECO:0000256" key="8">
    <source>
        <dbReference type="ARBA" id="ARBA00022519"/>
    </source>
</evidence>
<comment type="subcellular location">
    <subcellularLocation>
        <location evidence="2">Cell inner membrane</location>
        <topology evidence="2">Single-pass membrane protein</topology>
    </subcellularLocation>
</comment>
<evidence type="ECO:0000313" key="18">
    <source>
        <dbReference type="Proteomes" id="UP001162734"/>
    </source>
</evidence>
<feature type="transmembrane region" description="Helical" evidence="15">
    <location>
        <begin position="679"/>
        <end position="701"/>
    </location>
</feature>
<protein>
    <recommendedName>
        <fullName evidence="6">Cyclic di-GMP-binding protein</fullName>
    </recommendedName>
    <alternativeName>
        <fullName evidence="14">Cellulose synthase regulatory subunit</fullName>
    </alternativeName>
</protein>
<dbReference type="InterPro" id="IPR018513">
    <property type="entry name" value="Cell_synthase_bac"/>
</dbReference>
<evidence type="ECO:0000256" key="16">
    <source>
        <dbReference type="SAM" id="SignalP"/>
    </source>
</evidence>
<evidence type="ECO:0000256" key="3">
    <source>
        <dbReference type="ARBA" id="ARBA00005186"/>
    </source>
</evidence>
<evidence type="ECO:0000256" key="12">
    <source>
        <dbReference type="ARBA" id="ARBA00022989"/>
    </source>
</evidence>
<evidence type="ECO:0000313" key="17">
    <source>
        <dbReference type="EMBL" id="BDG08353.1"/>
    </source>
</evidence>
<dbReference type="InterPro" id="IPR003920">
    <property type="entry name" value="Cell_synth_B"/>
</dbReference>
<evidence type="ECO:0000256" key="10">
    <source>
        <dbReference type="ARBA" id="ARBA00022692"/>
    </source>
</evidence>
<keyword evidence="7" id="KW-1003">Cell membrane</keyword>
<gene>
    <name evidence="17" type="ORF">AMPC_14660</name>
</gene>
<evidence type="ECO:0000256" key="4">
    <source>
        <dbReference type="ARBA" id="ARBA00010714"/>
    </source>
</evidence>
<feature type="chain" id="PRO_5046097124" description="Cyclic di-GMP-binding protein" evidence="16">
    <location>
        <begin position="34"/>
        <end position="722"/>
    </location>
</feature>
<comment type="similarity">
    <text evidence="4">Belongs to the AcsB/BcsB family.</text>
</comment>
<dbReference type="PANTHER" id="PTHR39083:SF1">
    <property type="entry name" value="CYCLIC DI-GMP-BINDING PROTEIN"/>
    <property type="match status" value="1"/>
</dbReference>
<accession>A0ABM7X925</accession>
<keyword evidence="8" id="KW-0997">Cell inner membrane</keyword>
<keyword evidence="9" id="KW-0973">c-di-GMP</keyword>
<evidence type="ECO:0000256" key="15">
    <source>
        <dbReference type="SAM" id="Phobius"/>
    </source>
</evidence>
<evidence type="ECO:0000256" key="5">
    <source>
        <dbReference type="ARBA" id="ARBA00011437"/>
    </source>
</evidence>
<comment type="subunit">
    <text evidence="5">Tightly associated with the cellulose synthase catalytic subunit.</text>
</comment>
<keyword evidence="16" id="KW-0732">Signal</keyword>
<proteinExistence type="inferred from homology"/>
<dbReference type="RefSeq" id="WP_248345534.1">
    <property type="nucleotide sequence ID" value="NZ_AP025592.1"/>
</dbReference>
<evidence type="ECO:0000256" key="13">
    <source>
        <dbReference type="ARBA" id="ARBA00023136"/>
    </source>
</evidence>
<dbReference type="Pfam" id="PF03170">
    <property type="entry name" value="BcsB"/>
    <property type="match status" value="1"/>
</dbReference>
<dbReference type="EMBL" id="AP025592">
    <property type="protein sequence ID" value="BDG08353.1"/>
    <property type="molecule type" value="Genomic_DNA"/>
</dbReference>
<dbReference type="Proteomes" id="UP001162734">
    <property type="component" value="Chromosome"/>
</dbReference>
<evidence type="ECO:0000256" key="7">
    <source>
        <dbReference type="ARBA" id="ARBA00022475"/>
    </source>
</evidence>
<dbReference type="PRINTS" id="PR01440">
    <property type="entry name" value="CELLSNTHASEB"/>
</dbReference>
<comment type="function">
    <text evidence="1">Binds the cellulose synthase activator, bis-(3'-5') cyclic diguanylic acid (c-di-GMP).</text>
</comment>
<keyword evidence="10 15" id="KW-0812">Transmembrane</keyword>
<dbReference type="PANTHER" id="PTHR39083">
    <property type="entry name" value="CYCLIC DI-GMP-BINDING PROTEIN"/>
    <property type="match status" value="1"/>
</dbReference>
<keyword evidence="18" id="KW-1185">Reference proteome</keyword>
<reference evidence="18" key="1">
    <citation type="journal article" date="2022" name="Int. J. Syst. Evol. Microbiol.">
        <title>Anaeromyxobacter oryzae sp. nov., Anaeromyxobacter diazotrophicus sp. nov. and Anaeromyxobacter paludicola sp. nov., isolated from paddy soils.</title>
        <authorList>
            <person name="Itoh H."/>
            <person name="Xu Z."/>
            <person name="Mise K."/>
            <person name="Masuda Y."/>
            <person name="Ushijima N."/>
            <person name="Hayakawa C."/>
            <person name="Shiratori Y."/>
            <person name="Senoo K."/>
        </authorList>
    </citation>
    <scope>NUCLEOTIDE SEQUENCE [LARGE SCALE GENOMIC DNA]</scope>
    <source>
        <strain evidence="18">Red630</strain>
    </source>
</reference>
<evidence type="ECO:0000256" key="9">
    <source>
        <dbReference type="ARBA" id="ARBA00022636"/>
    </source>
</evidence>
<sequence length="722" mass="75418">MTTAAPHRFRSPGARRRALAALAGALAACAAAAQQRAEPPRPIVRTVRSVRPAEAQPPPRAGRLDLSFATRADEDPAGARITVAFAASPGPGAEPPRALEVVVDDERLGLVPVEPGAVRTLTAEAGRLAARNGLSLRLLDGAGRPMARRSAWDAVASVEVALESVPAPLPDDLALLPVPFIDRAFDRAAVVPLALPAPATAARIRAAALVASWMALDAPLAVSVEAQVGRIPDGRAVVLLDDPGQARALGLDPLDGPAVRMADHPGHPGSNAKLLVVGGRTPAELARAAEALAARPPRLVGREAHLAPAPPAPPAAPYSAPWWLPAGRAVPFRDFPLGGTPAHDGATSATLPVRFRLPPDLAVWPADAVEVDLGWQERVPEGTAPPRLDLELNGFYVAALPPPDGPGPATRWTRLRIPRQQLRGYNELLLHVKYPEPSGDAPAAGARVAVSGDSVLHLEGLRHFAALPDVATFAYDGYPFTRVPDLGETAVVLPARPGAPELSAALTLAAGLAQVTGRAGTRATYVAGDPGDAALAGKDLLLVGAAGEHELAARWAGRWPVELGEGAPRLRPARARRALLELTGGLGPILDRRRARAVLAGGGALGAIMGIESPASAGRCAVRVTGRPLPPWRDFLGYAEGREPSGNDLLLLSGGRRFMFRLGPGFTAGRLGPVDRVRWFFAGHWLLLTPILLAGGWLLSAELRRLLSERMQARLAPGGGRP</sequence>
<keyword evidence="13 15" id="KW-0472">Membrane</keyword>
<evidence type="ECO:0000256" key="6">
    <source>
        <dbReference type="ARBA" id="ARBA00021844"/>
    </source>
</evidence>
<evidence type="ECO:0000256" key="11">
    <source>
        <dbReference type="ARBA" id="ARBA00022916"/>
    </source>
</evidence>
<feature type="signal peptide" evidence="16">
    <location>
        <begin position="1"/>
        <end position="33"/>
    </location>
</feature>
<evidence type="ECO:0000256" key="14">
    <source>
        <dbReference type="ARBA" id="ARBA00033444"/>
    </source>
</evidence>